<evidence type="ECO:0000313" key="1">
    <source>
        <dbReference type="EMBL" id="CAH6718157.1"/>
    </source>
</evidence>
<evidence type="ECO:0000313" key="2">
    <source>
        <dbReference type="Proteomes" id="UP001152531"/>
    </source>
</evidence>
<comment type="caution">
    <text evidence="1">The sequence shown here is derived from an EMBL/GenBank/DDBJ whole genome shotgun (WGS) entry which is preliminary data.</text>
</comment>
<dbReference type="EMBL" id="CALSDN010000001">
    <property type="protein sequence ID" value="CAH6718157.1"/>
    <property type="molecule type" value="Genomic_DNA"/>
</dbReference>
<reference evidence="1" key="1">
    <citation type="submission" date="2022-06" db="EMBL/GenBank/DDBJ databases">
        <authorList>
            <person name="Legras J.-L."/>
            <person name="Devillers H."/>
            <person name="Grondin C."/>
        </authorList>
    </citation>
    <scope>NUCLEOTIDE SEQUENCE</scope>
    <source>
        <strain evidence="1">CLIB 1444</strain>
    </source>
</reference>
<accession>A0ACA9XZQ8</accession>
<keyword evidence="2" id="KW-1185">Reference proteome</keyword>
<dbReference type="Proteomes" id="UP001152531">
    <property type="component" value="Unassembled WGS sequence"/>
</dbReference>
<organism evidence="1 2">
    <name type="scientific">[Candida] jaroonii</name>
    <dbReference type="NCBI Taxonomy" id="467808"/>
    <lineage>
        <taxon>Eukaryota</taxon>
        <taxon>Fungi</taxon>
        <taxon>Dikarya</taxon>
        <taxon>Ascomycota</taxon>
        <taxon>Saccharomycotina</taxon>
        <taxon>Pichiomycetes</taxon>
        <taxon>Debaryomycetaceae</taxon>
        <taxon>Yamadazyma</taxon>
    </lineage>
</organism>
<gene>
    <name evidence="1" type="ORF">CLIB1444_01S00408</name>
</gene>
<protein>
    <submittedName>
        <fullName evidence="1">ER membrane protein complex subunit 2</fullName>
    </submittedName>
</protein>
<sequence>MDLELIKKKLLTIHSSGIFATFDSQQVHTCYNELKQLLISDDTIPIGELYNLFELHVYLSLITGHDVEAKSYIDRIVDQFGSDNSERINLLKAIYFEAIGSKKEAAGILSGKSSELNLTRRLATLSRSAKENTDYIKNLVLYLDLQPSDLIAWAELSGQYESIGHYDKAIFCLKEVLIQEPFDFHTFYKVGLLNYYLFIQKYELVKSDNTLKKEKMIELVKILIDARNNYLRTIEICKDHPQSWLGIYILCNLKFIGKLKHSSSVIDDFIKSIEKLKHLSEIKVRELTDIIIDDIKISV</sequence>
<name>A0ACA9XZQ8_9ASCO</name>
<proteinExistence type="predicted"/>